<dbReference type="InterPro" id="IPR001031">
    <property type="entry name" value="Thioesterase"/>
</dbReference>
<dbReference type="PANTHER" id="PTHR45527">
    <property type="entry name" value="NONRIBOSOMAL PEPTIDE SYNTHETASE"/>
    <property type="match status" value="1"/>
</dbReference>
<dbReference type="Pfam" id="PF00975">
    <property type="entry name" value="Thioesterase"/>
    <property type="match status" value="1"/>
</dbReference>
<dbReference type="PROSITE" id="PS00012">
    <property type="entry name" value="PHOSPHOPANTETHEINE"/>
    <property type="match status" value="1"/>
</dbReference>
<dbReference type="InterPro" id="IPR020845">
    <property type="entry name" value="AMP-binding_CS"/>
</dbReference>
<dbReference type="Gene3D" id="3.40.50.1820">
    <property type="entry name" value="alpha/beta hydrolase"/>
    <property type="match status" value="1"/>
</dbReference>
<evidence type="ECO:0000313" key="5">
    <source>
        <dbReference type="EMBL" id="MCF7221619.1"/>
    </source>
</evidence>
<dbReference type="InterPro" id="IPR029058">
    <property type="entry name" value="AB_hydrolase_fold"/>
</dbReference>
<sequence length="1372" mass="149682">MNESSRVSLPLTVAQRGLWVGQKIASADATLNIAEAIEISGPIDPVQFRRALHQVVREAETLRVQVIEEEGKPRQIVRPAHDGPSDDELLHDDTFPFIDVSAETDPRAAAEAWMRAELVRPVDLARDPLWVAALFKAAEDRYFWYQRAHHVVYDGYSGGMVVRRVAQLYSAYVAGREPEPCGFGSLAALVEAEAAYRESKRFQRDREYWLEQLAELPEAVTLARGVRSNEGGLRHSIGYLPIAQARQLDELGRRHSASLPQVMIALIAAYFHRATGADDLVFGMPVSGRVGAALRASPGMVANAVTIRLSFTPESTAAGLFAQVSKVVKQALRHQQYRYEDLRRDLGLIGQDRHIARLGVNIEPFDYQLDFGGAGATSHNLSNGSQEDLTVFVFDRGNDSDPCIYFDASPSLYPMAELDEHRRRLMRLIDAVLADPGQPLDRIDILGDAERRRLLIDFNDTAAPLEETSLPQRVGRRAATTPEAVAVVSGDAVLTYRELHERSVRQARRLIAEGVGPGDIVAVALPRGEQLLIALLAIMRSGAAYLPIDPDGPAERAAMMLEDAEPVAMIALPERHPRHAGGGLLLLSPEEDGRVADLPKEPDLSSPEATAYVLYTSGSTGRPKGVEVTHRNLGNFLQGMQAVLEPERSDRFLALTTVSFDIAALELFLPLVTGARVVIAGAGVAHDPPRLARLIGERGITHVQATPSLWRVLLASREARLDGVHALVGGEALGAALAAELKRRAARVTQFYGPTETTVWSTAFDLDEAATPDGAGAHAPPIGRPILNTRLYVLDGNRQPVVTGAIGELYIGGAGVAKGYLRRPQLNAERFLDDPFAADGSRMYRTGDRVRWLEGGVLEFIGRVDDQVKIRGHRVELAEIEHQLLACTAVAAAAVAAHRDAENGTALAAYLVPVGDDRPDFAAVRGELARRLPEAMIPSSFMWLERLPLTSSGKLDRKALPVPEHRSRAPYTEPATALEKKLAALWREVLRLERVGVHDNFFELGGDSLSAAEMIARFPEYLSMELPLASVFEASTIAGLAASLQSADSRDAAGSDPLAALLPLRATGGERQRPLFCIHPVVGLGWAYTALLRHLDPGLPVYGLQARGLRGDGALPASVEEIAADCIERMRTVQPKGPYRLLGWSLGGLIGHGIAARLQASGEQVELLAMMDAYPFSPEREHTDRDPSTEAGEVRAALRFLGFHRKTGDHPPATMDALADWLCREYDVLSLPLVQEIMKREPRLIEHVAMVTRNHLRLARRYVPGRSAPGRIRSDLLFFRAARQASVDLEGLMHYHPTAWHSHFDGEVTLDEIDSDHQSMLEPAAAAQIGRILQERLDGLRRSDDPTSVRTPAASGLRPAAAAAETLLTIGG</sequence>
<dbReference type="InterPro" id="IPR036736">
    <property type="entry name" value="ACP-like_sf"/>
</dbReference>
<proteinExistence type="predicted"/>
<dbReference type="EMBL" id="JAKJPO010000003">
    <property type="protein sequence ID" value="MCF7221619.1"/>
    <property type="molecule type" value="Genomic_DNA"/>
</dbReference>
<dbReference type="PANTHER" id="PTHR45527:SF1">
    <property type="entry name" value="FATTY ACID SYNTHASE"/>
    <property type="match status" value="1"/>
</dbReference>
<dbReference type="PROSITE" id="PS00455">
    <property type="entry name" value="AMP_BINDING"/>
    <property type="match status" value="1"/>
</dbReference>
<reference evidence="5 6" key="3">
    <citation type="submission" date="2022-01" db="EMBL/GenBank/DDBJ databases">
        <authorList>
            <person name="Zhou L.Y."/>
        </authorList>
    </citation>
    <scope>NUCLEOTIDE SEQUENCE [LARGE SCALE GENOMIC DNA]</scope>
    <source>
        <strain evidence="5 6">TLK-CK17</strain>
    </source>
</reference>
<protein>
    <submittedName>
        <fullName evidence="5">Amino acid adenylation domain-containing protein</fullName>
    </submittedName>
</protein>
<reference evidence="5 6" key="2">
    <citation type="submission" date="2022-01" db="EMBL/GenBank/DDBJ databases">
        <title>Lysobacter chinensis sp. nov., a bacterium isolated from cow dung compost.</title>
        <authorList>
            <person name="Liu Y."/>
        </authorList>
    </citation>
    <scope>NUCLEOTIDE SEQUENCE [LARGE SCALE GENOMIC DNA]</scope>
    <source>
        <strain evidence="5 6">TLK-CK17</strain>
    </source>
</reference>
<organism evidence="5 6">
    <name type="scientific">Marilutibacter chinensis</name>
    <dbReference type="NCBI Taxonomy" id="2912247"/>
    <lineage>
        <taxon>Bacteria</taxon>
        <taxon>Pseudomonadati</taxon>
        <taxon>Pseudomonadota</taxon>
        <taxon>Gammaproteobacteria</taxon>
        <taxon>Lysobacterales</taxon>
        <taxon>Lysobacteraceae</taxon>
        <taxon>Marilutibacter</taxon>
    </lineage>
</organism>
<dbReference type="InterPro" id="IPR025110">
    <property type="entry name" value="AMP-bd_C"/>
</dbReference>
<dbReference type="SUPFAM" id="SSF56801">
    <property type="entry name" value="Acetyl-CoA synthetase-like"/>
    <property type="match status" value="1"/>
</dbReference>
<dbReference type="PROSITE" id="PS50075">
    <property type="entry name" value="CARRIER"/>
    <property type="match status" value="1"/>
</dbReference>
<comment type="cofactor">
    <cofactor evidence="1">
        <name>pantetheine 4'-phosphate</name>
        <dbReference type="ChEBI" id="CHEBI:47942"/>
    </cofactor>
</comment>
<dbReference type="Pfam" id="PF00668">
    <property type="entry name" value="Condensation"/>
    <property type="match status" value="1"/>
</dbReference>
<dbReference type="InterPro" id="IPR023213">
    <property type="entry name" value="CAT-like_dom_sf"/>
</dbReference>
<dbReference type="InterPro" id="IPR020802">
    <property type="entry name" value="TesA-like"/>
</dbReference>
<dbReference type="InterPro" id="IPR045851">
    <property type="entry name" value="AMP-bd_C_sf"/>
</dbReference>
<dbReference type="RefSeq" id="WP_237054038.1">
    <property type="nucleotide sequence ID" value="NZ_JAKJPO010000003.1"/>
</dbReference>
<dbReference type="Gene3D" id="2.30.38.10">
    <property type="entry name" value="Luciferase, Domain 3"/>
    <property type="match status" value="1"/>
</dbReference>
<comment type="caution">
    <text evidence="5">The sequence shown here is derived from an EMBL/GenBank/DDBJ whole genome shotgun (WGS) entry which is preliminary data.</text>
</comment>
<dbReference type="InterPro" id="IPR010071">
    <property type="entry name" value="AA_adenyl_dom"/>
</dbReference>
<keyword evidence="6" id="KW-1185">Reference proteome</keyword>
<dbReference type="SUPFAM" id="SSF53474">
    <property type="entry name" value="alpha/beta-Hydrolases"/>
    <property type="match status" value="1"/>
</dbReference>
<gene>
    <name evidence="5" type="ORF">L3V18_07430</name>
</gene>
<dbReference type="Pfam" id="PF00550">
    <property type="entry name" value="PP-binding"/>
    <property type="match status" value="1"/>
</dbReference>
<dbReference type="NCBIfam" id="TIGR01733">
    <property type="entry name" value="AA-adenyl-dom"/>
    <property type="match status" value="1"/>
</dbReference>
<keyword evidence="2" id="KW-0596">Phosphopantetheine</keyword>
<dbReference type="SUPFAM" id="SSF47336">
    <property type="entry name" value="ACP-like"/>
    <property type="match status" value="1"/>
</dbReference>
<dbReference type="SMART" id="SM00824">
    <property type="entry name" value="PKS_TE"/>
    <property type="match status" value="1"/>
</dbReference>
<dbReference type="InterPro" id="IPR009081">
    <property type="entry name" value="PP-bd_ACP"/>
</dbReference>
<dbReference type="Proteomes" id="UP001430796">
    <property type="component" value="Unassembled WGS sequence"/>
</dbReference>
<name>A0ABS9HRQ1_9GAMM</name>
<reference evidence="6" key="1">
    <citation type="submission" date="2022-01" db="EMBL/GenBank/DDBJ databases">
        <title>Lysobacter chinensis sp. nov., a bacterium isolated from cow dung compost.</title>
        <authorList>
            <person name="Zhou L.Y."/>
        </authorList>
    </citation>
    <scope>NUCLEOTIDE SEQUENCE [LARGE SCALE GENOMIC DNA]</scope>
    <source>
        <strain evidence="6">TLK-CK17</strain>
    </source>
</reference>
<dbReference type="InterPro" id="IPR006162">
    <property type="entry name" value="Ppantetheine_attach_site"/>
</dbReference>
<keyword evidence="3" id="KW-0597">Phosphoprotein</keyword>
<evidence type="ECO:0000313" key="6">
    <source>
        <dbReference type="Proteomes" id="UP001430796"/>
    </source>
</evidence>
<evidence type="ECO:0000256" key="2">
    <source>
        <dbReference type="ARBA" id="ARBA00022450"/>
    </source>
</evidence>
<dbReference type="Pfam" id="PF13193">
    <property type="entry name" value="AMP-binding_C"/>
    <property type="match status" value="1"/>
</dbReference>
<dbReference type="Gene3D" id="3.30.559.10">
    <property type="entry name" value="Chloramphenicol acetyltransferase-like domain"/>
    <property type="match status" value="1"/>
</dbReference>
<feature type="domain" description="Carrier" evidence="4">
    <location>
        <begin position="973"/>
        <end position="1048"/>
    </location>
</feature>
<accession>A0ABS9HRQ1</accession>
<dbReference type="InterPro" id="IPR000873">
    <property type="entry name" value="AMP-dep_synth/lig_dom"/>
</dbReference>
<dbReference type="Gene3D" id="3.40.50.980">
    <property type="match status" value="2"/>
</dbReference>
<evidence type="ECO:0000256" key="1">
    <source>
        <dbReference type="ARBA" id="ARBA00001957"/>
    </source>
</evidence>
<evidence type="ECO:0000259" key="4">
    <source>
        <dbReference type="PROSITE" id="PS50075"/>
    </source>
</evidence>
<evidence type="ECO:0000256" key="3">
    <source>
        <dbReference type="ARBA" id="ARBA00022553"/>
    </source>
</evidence>
<dbReference type="InterPro" id="IPR001242">
    <property type="entry name" value="Condensation_dom"/>
</dbReference>
<dbReference type="SUPFAM" id="SSF52777">
    <property type="entry name" value="CoA-dependent acyltransferases"/>
    <property type="match status" value="2"/>
</dbReference>
<dbReference type="Gene3D" id="3.30.300.30">
    <property type="match status" value="1"/>
</dbReference>
<dbReference type="Pfam" id="PF00501">
    <property type="entry name" value="AMP-binding"/>
    <property type="match status" value="1"/>
</dbReference>
<dbReference type="Gene3D" id="3.30.559.30">
    <property type="entry name" value="Nonribosomal peptide synthetase, condensation domain"/>
    <property type="match status" value="1"/>
</dbReference>